<feature type="region of interest" description="Disordered" evidence="1">
    <location>
        <begin position="176"/>
        <end position="196"/>
    </location>
</feature>
<sequence length="196" mass="21680">MVRDDDPDPSPTPDSVRLTADELAFLLGDPAAQTRRAERNARANRVRTERRHADPSYAERLRTDERERQRRRRAKAAIGQPERDPSPPAPLPALTTEEARARLTAFLEQAGTPQAAQLRGRAEALDRYVEGFVVYRALAASGERPTRGALAAALKAQYGRSLTPSQIQNLRDRIEGFAKPGGPWHPRFQPPSDSGG</sequence>
<accession>A0ABS4SU01</accession>
<comment type="caution">
    <text evidence="2">The sequence shown here is derived from an EMBL/GenBank/DDBJ whole genome shotgun (WGS) entry which is preliminary data.</text>
</comment>
<dbReference type="RefSeq" id="WP_209769175.1">
    <property type="nucleotide sequence ID" value="NZ_JAGINP010000018.1"/>
</dbReference>
<dbReference type="Proteomes" id="UP000781958">
    <property type="component" value="Unassembled WGS sequence"/>
</dbReference>
<evidence type="ECO:0000313" key="2">
    <source>
        <dbReference type="EMBL" id="MBP2294865.1"/>
    </source>
</evidence>
<feature type="compositionally biased region" description="Basic and acidic residues" evidence="1">
    <location>
        <begin position="51"/>
        <end position="68"/>
    </location>
</feature>
<organism evidence="2 3">
    <name type="scientific">Azospirillum rugosum</name>
    <dbReference type="NCBI Taxonomy" id="416170"/>
    <lineage>
        <taxon>Bacteria</taxon>
        <taxon>Pseudomonadati</taxon>
        <taxon>Pseudomonadota</taxon>
        <taxon>Alphaproteobacteria</taxon>
        <taxon>Rhodospirillales</taxon>
        <taxon>Azospirillaceae</taxon>
        <taxon>Azospirillum</taxon>
    </lineage>
</organism>
<evidence type="ECO:0000313" key="3">
    <source>
        <dbReference type="Proteomes" id="UP000781958"/>
    </source>
</evidence>
<reference evidence="2 3" key="1">
    <citation type="submission" date="2021-03" db="EMBL/GenBank/DDBJ databases">
        <title>Genomic Encyclopedia of Type Strains, Phase III (KMG-III): the genomes of soil and plant-associated and newly described type strains.</title>
        <authorList>
            <person name="Whitman W."/>
        </authorList>
    </citation>
    <scope>NUCLEOTIDE SEQUENCE [LARGE SCALE GENOMIC DNA]</scope>
    <source>
        <strain evidence="2 3">IMMIB AFH-6</strain>
    </source>
</reference>
<proteinExistence type="predicted"/>
<dbReference type="EMBL" id="JAGINP010000018">
    <property type="protein sequence ID" value="MBP2294865.1"/>
    <property type="molecule type" value="Genomic_DNA"/>
</dbReference>
<protein>
    <submittedName>
        <fullName evidence="2">Uncharacterized protein</fullName>
    </submittedName>
</protein>
<feature type="region of interest" description="Disordered" evidence="1">
    <location>
        <begin position="28"/>
        <end position="97"/>
    </location>
</feature>
<name>A0ABS4SU01_9PROT</name>
<evidence type="ECO:0000256" key="1">
    <source>
        <dbReference type="SAM" id="MobiDB-lite"/>
    </source>
</evidence>
<gene>
    <name evidence="2" type="ORF">J2851_004661</name>
</gene>
<keyword evidence="3" id="KW-1185">Reference proteome</keyword>